<dbReference type="VEuPathDB" id="AmoebaDB:ACA1_154410"/>
<sequence length="502" mass="55815">MARAKPAKRCSRTPSLLVLPIIFLLIGLQDIHGGAGAEELSLGSEFYRQFVDLDADQSMVAARAVNSSVNGACLRDNLAPSVDLTIGGASSGPRTLNQYDCLVYGFTVQLDDLGEDDIVFTITSPSSPTPRYTTWRFYREEITLARNDNTFDLTSEGLSFLMPNCMAKLTRRWIFTLTSTETYTVNLATAYAAPADEIELDGISDFVGTWTTTNAWQVFKFNSDSVLATQSATLNFASSTSEMTIYTRIGACPTMHYTYRYSVVKPDTTEGQKRLAVSNTDSVVYMAVAPLAEGYSGTGDITLGYTLGVLAHGGQRQPGPRAHARRHCCISEDIKMLWLRLRFYDDTVLAYPKVNSDCLRVFKDFICLTTESKKGIPLCQDWCDMVYSSCPARFVSQVLQAELRDWCLRPGAEIRNTEAQSKIKPPINCFHTPIPDPIDIWDFTERPMRNPLMWTLAGFGAYMAAALCLALAAVAVFLHMERKRRKQKRLTTALQQLGLALD</sequence>
<evidence type="ECO:0000313" key="3">
    <source>
        <dbReference type="EMBL" id="ELR18547.1"/>
    </source>
</evidence>
<organism evidence="3 4">
    <name type="scientific">Acanthamoeba castellanii (strain ATCC 30010 / Neff)</name>
    <dbReference type="NCBI Taxonomy" id="1257118"/>
    <lineage>
        <taxon>Eukaryota</taxon>
        <taxon>Amoebozoa</taxon>
        <taxon>Discosea</taxon>
        <taxon>Longamoebia</taxon>
        <taxon>Centramoebida</taxon>
        <taxon>Acanthamoebidae</taxon>
        <taxon>Acanthamoeba</taxon>
    </lineage>
</organism>
<dbReference type="AlphaFoldDB" id="L8GZZ9"/>
<feature type="chain" id="PRO_5003990246" description="FZ domain-containing protein" evidence="2">
    <location>
        <begin position="37"/>
        <end position="502"/>
    </location>
</feature>
<dbReference type="RefSeq" id="XP_004340586.1">
    <property type="nucleotide sequence ID" value="XM_004340538.1"/>
</dbReference>
<feature type="signal peptide" evidence="2">
    <location>
        <begin position="1"/>
        <end position="36"/>
    </location>
</feature>
<dbReference type="EMBL" id="KB007951">
    <property type="protein sequence ID" value="ELR18547.1"/>
    <property type="molecule type" value="Genomic_DNA"/>
</dbReference>
<feature type="transmembrane region" description="Helical" evidence="1">
    <location>
        <begin position="452"/>
        <end position="478"/>
    </location>
</feature>
<keyword evidence="2" id="KW-0732">Signal</keyword>
<keyword evidence="1" id="KW-0472">Membrane</keyword>
<evidence type="ECO:0008006" key="5">
    <source>
        <dbReference type="Google" id="ProtNLM"/>
    </source>
</evidence>
<reference evidence="3 4" key="1">
    <citation type="journal article" date="2013" name="Genome Biol.">
        <title>Genome of Acanthamoeba castellanii highlights extensive lateral gene transfer and early evolution of tyrosine kinase signaling.</title>
        <authorList>
            <person name="Clarke M."/>
            <person name="Lohan A.J."/>
            <person name="Liu B."/>
            <person name="Lagkouvardos I."/>
            <person name="Roy S."/>
            <person name="Zafar N."/>
            <person name="Bertelli C."/>
            <person name="Schilde C."/>
            <person name="Kianianmomeni A."/>
            <person name="Burglin T.R."/>
            <person name="Frech C."/>
            <person name="Turcotte B."/>
            <person name="Kopec K.O."/>
            <person name="Synnott J.M."/>
            <person name="Choo C."/>
            <person name="Paponov I."/>
            <person name="Finkler A."/>
            <person name="Soon Heng Tan C."/>
            <person name="Hutchins A.P."/>
            <person name="Weinmeier T."/>
            <person name="Rattei T."/>
            <person name="Chu J.S."/>
            <person name="Gimenez G."/>
            <person name="Irimia M."/>
            <person name="Rigden D.J."/>
            <person name="Fitzpatrick D.A."/>
            <person name="Lorenzo-Morales J."/>
            <person name="Bateman A."/>
            <person name="Chiu C.H."/>
            <person name="Tang P."/>
            <person name="Hegemann P."/>
            <person name="Fromm H."/>
            <person name="Raoult D."/>
            <person name="Greub G."/>
            <person name="Miranda-Saavedra D."/>
            <person name="Chen N."/>
            <person name="Nash P."/>
            <person name="Ginger M.L."/>
            <person name="Horn M."/>
            <person name="Schaap P."/>
            <person name="Caler L."/>
            <person name="Loftus B."/>
        </authorList>
    </citation>
    <scope>NUCLEOTIDE SEQUENCE [LARGE SCALE GENOMIC DNA]</scope>
    <source>
        <strain evidence="3 4">Neff</strain>
    </source>
</reference>
<keyword evidence="1" id="KW-0812">Transmembrane</keyword>
<dbReference type="Proteomes" id="UP000011083">
    <property type="component" value="Unassembled WGS sequence"/>
</dbReference>
<dbReference type="GeneID" id="14919359"/>
<evidence type="ECO:0000256" key="2">
    <source>
        <dbReference type="SAM" id="SignalP"/>
    </source>
</evidence>
<protein>
    <recommendedName>
        <fullName evidence="5">FZ domain-containing protein</fullName>
    </recommendedName>
</protein>
<dbReference type="KEGG" id="acan:ACA1_154410"/>
<name>L8GZZ9_ACACF</name>
<evidence type="ECO:0000256" key="1">
    <source>
        <dbReference type="SAM" id="Phobius"/>
    </source>
</evidence>
<keyword evidence="1" id="KW-1133">Transmembrane helix</keyword>
<gene>
    <name evidence="3" type="ORF">ACA1_154410</name>
</gene>
<accession>L8GZZ9</accession>
<keyword evidence="4" id="KW-1185">Reference proteome</keyword>
<proteinExistence type="predicted"/>
<evidence type="ECO:0000313" key="4">
    <source>
        <dbReference type="Proteomes" id="UP000011083"/>
    </source>
</evidence>